<dbReference type="Pfam" id="PF12706">
    <property type="entry name" value="Lactamase_B_2"/>
    <property type="match status" value="1"/>
</dbReference>
<protein>
    <recommendedName>
        <fullName evidence="4">ribonuclease Z</fullName>
        <ecNumber evidence="4">3.1.26.11</ecNumber>
    </recommendedName>
</protein>
<dbReference type="AlphaFoldDB" id="A0A329SG54"/>
<accession>A0A329SG54</accession>
<dbReference type="GO" id="GO:1990180">
    <property type="term" value="P:mitochondrial tRNA 3'-end processing"/>
    <property type="evidence" value="ECO:0007669"/>
    <property type="project" value="TreeGrafter"/>
</dbReference>
<feature type="region of interest" description="Disordered" evidence="11">
    <location>
        <begin position="198"/>
        <end position="227"/>
    </location>
</feature>
<evidence type="ECO:0000256" key="9">
    <source>
        <dbReference type="ARBA" id="ARBA00022801"/>
    </source>
</evidence>
<keyword evidence="5" id="KW-0819">tRNA processing</keyword>
<name>A0A329SG54_9STRA</name>
<dbReference type="GO" id="GO:0042781">
    <property type="term" value="F:3'-tRNA processing endoribonuclease activity"/>
    <property type="evidence" value="ECO:0007669"/>
    <property type="project" value="UniProtKB-EC"/>
</dbReference>
<dbReference type="Proteomes" id="UP000251314">
    <property type="component" value="Unassembled WGS sequence"/>
</dbReference>
<keyword evidence="7" id="KW-0479">Metal-binding</keyword>
<evidence type="ECO:0000313" key="15">
    <source>
        <dbReference type="EMBL" id="KAG3226633.1"/>
    </source>
</evidence>
<dbReference type="PANTHER" id="PTHR12553:SF49">
    <property type="entry name" value="ZINC PHOSPHODIESTERASE ELAC PROTEIN 2"/>
    <property type="match status" value="1"/>
</dbReference>
<feature type="compositionally biased region" description="Low complexity" evidence="11">
    <location>
        <begin position="199"/>
        <end position="214"/>
    </location>
</feature>
<evidence type="ECO:0000259" key="12">
    <source>
        <dbReference type="Pfam" id="PF12706"/>
    </source>
</evidence>
<dbReference type="InterPro" id="IPR047151">
    <property type="entry name" value="RNZ2-like"/>
</dbReference>
<comment type="catalytic activity">
    <reaction evidence="1">
        <text>Endonucleolytic cleavage of RNA, removing extra 3' nucleotides from tRNA precursor, generating 3' termini of tRNAs. A 3'-hydroxy group is left at the tRNA terminus and a 5'-phosphoryl group is left at the trailer molecule.</text>
        <dbReference type="EC" id="3.1.26.11"/>
    </reaction>
</comment>
<gene>
    <name evidence="16" type="ORF">PC110_g8011</name>
    <name evidence="14" type="ORF">PC115_g4973</name>
    <name evidence="15" type="ORF">PC129_g2785</name>
</gene>
<dbReference type="Pfam" id="PF13691">
    <property type="entry name" value="Lactamase_B_4"/>
    <property type="match status" value="1"/>
</dbReference>
<keyword evidence="8" id="KW-0255">Endonuclease</keyword>
<dbReference type="Proteomes" id="UP000760860">
    <property type="component" value="Unassembled WGS sequence"/>
</dbReference>
<evidence type="ECO:0000256" key="3">
    <source>
        <dbReference type="ARBA" id="ARBA00007823"/>
    </source>
</evidence>
<evidence type="ECO:0000313" key="16">
    <source>
        <dbReference type="EMBL" id="RAW35660.1"/>
    </source>
</evidence>
<proteinExistence type="inferred from homology"/>
<keyword evidence="17" id="KW-1185">Reference proteome</keyword>
<sequence length="958" mass="106224">MAPSSPRISVTAEVVGTGSDGTEPSLLFSVQRHGLYSDDVKVMRRYLFNCGEGTQRLAGENGIKLSSLDAMYFTRVDVKSVSGVPGVIFALGSCGAATLKLHGPVGLRGFLGAIRSFVRRKYPQIGCVEITARTGKFDRYAGRDVGDTISYETWSEGVKRTDQHALIIPIALGTQSAHAAESHSCKLCEDNAPKRLVQDTSAERSSSAASTDAEQVSCNQLGRRRENESDEHAQCRDWLVQYYTEKVPAKLPYVDVVLNRYRGRYDDLKIQLGAKYGDMKSATLDAEVATSSLESLAESDSDDDDGDVEFNYLDRQLDRRWMEKFYAEFQPDKLAHIDRVLRQFSGREDTLKQMLLKKYSLNFKTTATTNGHSAVDDEGTPIKKRKLLSLHANEDDHGTPHDDLIPKIYTSNDNINERNLTPSADVSSSLCFVIQFQYAPYPVVWIIDCRALDHLSDLERKFSAMTKISAGSYCDAHLPSLVVHLSPAHVQARPRYKQLMASLSMAASRPEQLVFDGSALQAVAQGAFSYAFVSSAEVAVRRELQARSTSDKPELKPKQTTPTTVDDLVKFLEDSSWSAASPCRRQIVKHIEGCELEAHVAQSKLQFRLLHPKSVQLGFNYERTGWHQKADKGEDDDEVESGGNAVDTQSGDLSFGSKEPTNSQEEVATSRKLIVLGTGSAAPSKLRASSGMYLELSETNAADVDSMLVDCGEGTFGQLWRQFGGDVAERIGGLKCIWISHNHADHHCGLVRVLYEYWYFHTHRKEGTGSHQLVVVAPQSVLSYVESWLPQFLQNGSDQQLVRLSTCADFNNPRHPLRLQLLSKISYAVTSITSVRVFHCFDSYGLVLTLQGGKKLVYSGDTKPCNELVLAGMGAELLVHEATFDDSMEEDAKKKKHSTVGQALDIARRMRARQVVLTHFSQRYPSLPPPVSDSSERPRIAPFTVLCAYDGFVHPMPF</sequence>
<dbReference type="OrthoDB" id="527344at2759"/>
<dbReference type="InterPro" id="IPR027794">
    <property type="entry name" value="tRNase_Z_dom"/>
</dbReference>
<comment type="similarity">
    <text evidence="3">Belongs to the RNase Z family.</text>
</comment>
<reference evidence="16 17" key="1">
    <citation type="submission" date="2018-01" db="EMBL/GenBank/DDBJ databases">
        <title>Draft genome of the strawberry crown rot pathogen Phytophthora cactorum.</title>
        <authorList>
            <person name="Armitage A.D."/>
            <person name="Lysoe E."/>
            <person name="Nellist C.F."/>
            <person name="Harrison R.J."/>
            <person name="Brurberg M.B."/>
        </authorList>
    </citation>
    <scope>NUCLEOTIDE SEQUENCE [LARGE SCALE GENOMIC DNA]</scope>
    <source>
        <strain evidence="16 17">10300</strain>
    </source>
</reference>
<evidence type="ECO:0000256" key="8">
    <source>
        <dbReference type="ARBA" id="ARBA00022759"/>
    </source>
</evidence>
<dbReference type="PANTHER" id="PTHR12553">
    <property type="entry name" value="ZINC PHOSPHODIESTERASE ELAC PROTEIN 2"/>
    <property type="match status" value="1"/>
</dbReference>
<keyword evidence="9" id="KW-0378">Hydrolase</keyword>
<evidence type="ECO:0000313" key="14">
    <source>
        <dbReference type="EMBL" id="KAG2934937.1"/>
    </source>
</evidence>
<dbReference type="CDD" id="cd07718">
    <property type="entry name" value="RNaseZ_ELAC1_ELAC2-C-term-like_MBL-fold"/>
    <property type="match status" value="1"/>
</dbReference>
<evidence type="ECO:0000256" key="4">
    <source>
        <dbReference type="ARBA" id="ARBA00012477"/>
    </source>
</evidence>
<feature type="region of interest" description="Disordered" evidence="11">
    <location>
        <begin position="628"/>
        <end position="666"/>
    </location>
</feature>
<evidence type="ECO:0000256" key="1">
    <source>
        <dbReference type="ARBA" id="ARBA00000402"/>
    </source>
</evidence>
<dbReference type="VEuPathDB" id="FungiDB:PC110_g8011"/>
<evidence type="ECO:0000313" key="17">
    <source>
        <dbReference type="Proteomes" id="UP000251314"/>
    </source>
</evidence>
<evidence type="ECO:0000256" key="5">
    <source>
        <dbReference type="ARBA" id="ARBA00022694"/>
    </source>
</evidence>
<keyword evidence="10" id="KW-0862">Zinc</keyword>
<dbReference type="EMBL" id="RCMI01000099">
    <property type="protein sequence ID" value="KAG2934937.1"/>
    <property type="molecule type" value="Genomic_DNA"/>
</dbReference>
<evidence type="ECO:0000256" key="2">
    <source>
        <dbReference type="ARBA" id="ARBA00001947"/>
    </source>
</evidence>
<evidence type="ECO:0000256" key="11">
    <source>
        <dbReference type="SAM" id="MobiDB-lite"/>
    </source>
</evidence>
<feature type="domain" description="Metallo-beta-lactamase" evidence="12">
    <location>
        <begin position="708"/>
        <end position="920"/>
    </location>
</feature>
<feature type="domain" description="tRNase Z endonuclease" evidence="13">
    <location>
        <begin position="44"/>
        <end position="76"/>
    </location>
</feature>
<dbReference type="GO" id="GO:0005739">
    <property type="term" value="C:mitochondrion"/>
    <property type="evidence" value="ECO:0007669"/>
    <property type="project" value="TreeGrafter"/>
</dbReference>
<comment type="cofactor">
    <cofactor evidence="2">
        <name>Zn(2+)</name>
        <dbReference type="ChEBI" id="CHEBI:29105"/>
    </cofactor>
</comment>
<evidence type="ECO:0000256" key="10">
    <source>
        <dbReference type="ARBA" id="ARBA00022833"/>
    </source>
</evidence>
<evidence type="ECO:0000256" key="6">
    <source>
        <dbReference type="ARBA" id="ARBA00022722"/>
    </source>
</evidence>
<dbReference type="Proteomes" id="UP000774804">
    <property type="component" value="Unassembled WGS sequence"/>
</dbReference>
<evidence type="ECO:0000259" key="13">
    <source>
        <dbReference type="Pfam" id="PF13691"/>
    </source>
</evidence>
<evidence type="ECO:0000256" key="7">
    <source>
        <dbReference type="ARBA" id="ARBA00022723"/>
    </source>
</evidence>
<dbReference type="Gene3D" id="3.60.15.10">
    <property type="entry name" value="Ribonuclease Z/Hydroxyacylglutathione hydrolase-like"/>
    <property type="match status" value="2"/>
</dbReference>
<dbReference type="EC" id="3.1.26.11" evidence="4"/>
<dbReference type="GO" id="GO:0046872">
    <property type="term" value="F:metal ion binding"/>
    <property type="evidence" value="ECO:0007669"/>
    <property type="project" value="UniProtKB-KW"/>
</dbReference>
<organism evidence="16 17">
    <name type="scientific">Phytophthora cactorum</name>
    <dbReference type="NCBI Taxonomy" id="29920"/>
    <lineage>
        <taxon>Eukaryota</taxon>
        <taxon>Sar</taxon>
        <taxon>Stramenopiles</taxon>
        <taxon>Oomycota</taxon>
        <taxon>Peronosporomycetes</taxon>
        <taxon>Peronosporales</taxon>
        <taxon>Peronosporaceae</taxon>
        <taxon>Phytophthora</taxon>
    </lineage>
</organism>
<dbReference type="EMBL" id="RCMV01000053">
    <property type="protein sequence ID" value="KAG3226633.1"/>
    <property type="molecule type" value="Genomic_DNA"/>
</dbReference>
<comment type="caution">
    <text evidence="16">The sequence shown here is derived from an EMBL/GenBank/DDBJ whole genome shotgun (WGS) entry which is preliminary data.</text>
</comment>
<keyword evidence="6" id="KW-0540">Nuclease</keyword>
<dbReference type="STRING" id="29920.A0A329SG54"/>
<dbReference type="SUPFAM" id="SSF56281">
    <property type="entry name" value="Metallo-hydrolase/oxidoreductase"/>
    <property type="match status" value="2"/>
</dbReference>
<dbReference type="InterPro" id="IPR036866">
    <property type="entry name" value="RibonucZ/Hydroxyglut_hydro"/>
</dbReference>
<dbReference type="InterPro" id="IPR001279">
    <property type="entry name" value="Metallo-B-lactamas"/>
</dbReference>
<dbReference type="EMBL" id="MJFZ01000161">
    <property type="protein sequence ID" value="RAW35660.1"/>
    <property type="molecule type" value="Genomic_DNA"/>
</dbReference>
<reference evidence="15" key="2">
    <citation type="submission" date="2018-05" db="EMBL/GenBank/DDBJ databases">
        <title>Effector identification in a new, highly contiguous assembly of the strawberry crown rot pathogen Phytophthora cactorum.</title>
        <authorList>
            <person name="Armitage A.D."/>
            <person name="Nellist C.F."/>
            <person name="Bates H."/>
            <person name="Vickerstaff R.J."/>
            <person name="Harrison R.J."/>
        </authorList>
    </citation>
    <scope>NUCLEOTIDE SEQUENCE</scope>
    <source>
        <strain evidence="14">4032</strain>
        <strain evidence="15">P421</strain>
    </source>
</reference>